<comment type="caution">
    <text evidence="1">The sequence shown here is derived from an EMBL/GenBank/DDBJ whole genome shotgun (WGS) entry which is preliminary data.</text>
</comment>
<keyword evidence="2" id="KW-1185">Reference proteome</keyword>
<gene>
    <name evidence="1" type="ORF">WKI47_24450</name>
</gene>
<dbReference type="Proteomes" id="UP001380953">
    <property type="component" value="Unassembled WGS sequence"/>
</dbReference>
<name>A0ACC6PJT8_9BACL</name>
<sequence>MAVYMLKRIGALIPTLLIMSVIVFLIVYLIPGDPARVMLGEGADEASVRQLREQMGLNAPLLNQYADWAFSALRGDMGDSYVLRKPVTEAILEYMRPTLSLAVVAEVFALAIAIPFGLHAARYRGGWADRLLSAYSLLGMTIPGFLLSLFLVLLFSVKLQWLPVSGYAPLSSGLGNFLKYLILPAVSVGVLMSALIARMVRASVLEVRNQDYVRTARAKGVREGRILYRHMLRNALIPILTVVGGTFGTLVAGAAIVETIFNIPGMGQLLVSSVSHRDYAVVQGVVLVIAGMYVLVNLSVDLLYAVVDPRVKLRG</sequence>
<proteinExistence type="predicted"/>
<accession>A0ACC6PJT8</accession>
<evidence type="ECO:0000313" key="1">
    <source>
        <dbReference type="EMBL" id="MEJ8307072.1"/>
    </source>
</evidence>
<protein>
    <submittedName>
        <fullName evidence="1">ABC transporter permease</fullName>
    </submittedName>
</protein>
<reference evidence="1" key="1">
    <citation type="submission" date="2024-03" db="EMBL/GenBank/DDBJ databases">
        <title>Whole genome sequecning of epiphytes from Marcgravia umbellata leaves.</title>
        <authorList>
            <person name="Kumar G."/>
            <person name="Savka M.A."/>
        </authorList>
    </citation>
    <scope>NUCLEOTIDE SEQUENCE</scope>
    <source>
        <strain evidence="1">RIT_BL5</strain>
    </source>
</reference>
<dbReference type="EMBL" id="JBBKAR010000058">
    <property type="protein sequence ID" value="MEJ8307072.1"/>
    <property type="molecule type" value="Genomic_DNA"/>
</dbReference>
<evidence type="ECO:0000313" key="2">
    <source>
        <dbReference type="Proteomes" id="UP001380953"/>
    </source>
</evidence>
<organism evidence="1 2">
    <name type="scientific">Saccharibacillus sacchari</name>
    <dbReference type="NCBI Taxonomy" id="456493"/>
    <lineage>
        <taxon>Bacteria</taxon>
        <taxon>Bacillati</taxon>
        <taxon>Bacillota</taxon>
        <taxon>Bacilli</taxon>
        <taxon>Bacillales</taxon>
        <taxon>Paenibacillaceae</taxon>
        <taxon>Saccharibacillus</taxon>
    </lineage>
</organism>